<sequence length="33" mass="3788">MYCTDCCARKTDFDKTRNHSSTMTSILTLVVVF</sequence>
<accession>A0A0K2TLC0</accession>
<reference evidence="1" key="1">
    <citation type="submission" date="2014-05" db="EMBL/GenBank/DDBJ databases">
        <authorList>
            <person name="Chronopoulou M."/>
        </authorList>
    </citation>
    <scope>NUCLEOTIDE SEQUENCE</scope>
    <source>
        <tissue evidence="1">Whole organism</tissue>
    </source>
</reference>
<evidence type="ECO:0000313" key="1">
    <source>
        <dbReference type="EMBL" id="CDW26462.1"/>
    </source>
</evidence>
<dbReference type="AlphaFoldDB" id="A0A0K2TLC0"/>
<protein>
    <submittedName>
        <fullName evidence="1">Uncharacterized protein</fullName>
    </submittedName>
</protein>
<name>A0A0K2TLC0_LEPSM</name>
<organism evidence="1">
    <name type="scientific">Lepeophtheirus salmonis</name>
    <name type="common">Salmon louse</name>
    <name type="synonym">Caligus salmonis</name>
    <dbReference type="NCBI Taxonomy" id="72036"/>
    <lineage>
        <taxon>Eukaryota</taxon>
        <taxon>Metazoa</taxon>
        <taxon>Ecdysozoa</taxon>
        <taxon>Arthropoda</taxon>
        <taxon>Crustacea</taxon>
        <taxon>Multicrustacea</taxon>
        <taxon>Hexanauplia</taxon>
        <taxon>Copepoda</taxon>
        <taxon>Siphonostomatoida</taxon>
        <taxon>Caligidae</taxon>
        <taxon>Lepeophtheirus</taxon>
    </lineage>
</organism>
<proteinExistence type="predicted"/>
<dbReference type="EMBL" id="HACA01009101">
    <property type="protein sequence ID" value="CDW26462.1"/>
    <property type="molecule type" value="Transcribed_RNA"/>
</dbReference>